<dbReference type="RefSeq" id="WP_148946520.1">
    <property type="nucleotide sequence ID" value="NZ_VTEH01000005.1"/>
</dbReference>
<keyword evidence="1" id="KW-0812">Transmembrane</keyword>
<keyword evidence="2" id="KW-0969">Cilium</keyword>
<evidence type="ECO:0000313" key="3">
    <source>
        <dbReference type="Proteomes" id="UP000323317"/>
    </source>
</evidence>
<keyword evidence="1" id="KW-1133">Transmembrane helix</keyword>
<comment type="caution">
    <text evidence="2">The sequence shown here is derived from an EMBL/GenBank/DDBJ whole genome shotgun (WGS) entry which is preliminary data.</text>
</comment>
<evidence type="ECO:0000313" key="2">
    <source>
        <dbReference type="EMBL" id="TYR75773.1"/>
    </source>
</evidence>
<keyword evidence="2" id="KW-0282">Flagellum</keyword>
<evidence type="ECO:0000256" key="1">
    <source>
        <dbReference type="SAM" id="Phobius"/>
    </source>
</evidence>
<reference evidence="2 3" key="1">
    <citation type="submission" date="2019-08" db="EMBL/GenBank/DDBJ databases">
        <title>Bacillus genomes from the desert of Cuatro Cienegas, Coahuila.</title>
        <authorList>
            <person name="Olmedo-Alvarez G."/>
        </authorList>
    </citation>
    <scope>NUCLEOTIDE SEQUENCE [LARGE SCALE GENOMIC DNA]</scope>
    <source>
        <strain evidence="2 3">CH40_1T</strain>
    </source>
</reference>
<gene>
    <name evidence="2" type="ORF">FZC79_09120</name>
</gene>
<accession>A0A5D4KHL0</accession>
<dbReference type="Proteomes" id="UP000323317">
    <property type="component" value="Unassembled WGS sequence"/>
</dbReference>
<dbReference type="AlphaFoldDB" id="A0A5D4KHL0"/>
<protein>
    <submittedName>
        <fullName evidence="2">Flagellar basal body rod protein</fullName>
    </submittedName>
</protein>
<organism evidence="2 3">
    <name type="scientific">Rossellomorea vietnamensis</name>
    <dbReference type="NCBI Taxonomy" id="218284"/>
    <lineage>
        <taxon>Bacteria</taxon>
        <taxon>Bacillati</taxon>
        <taxon>Bacillota</taxon>
        <taxon>Bacilli</taxon>
        <taxon>Bacillales</taxon>
        <taxon>Bacillaceae</taxon>
        <taxon>Rossellomorea</taxon>
    </lineage>
</organism>
<proteinExistence type="predicted"/>
<sequence>MRKFGLLVLGGIGAIVLLANMGPMIGLAVSLLVLYYSFKQFMKTDSTFAKVIWAIIGLAALSASASNFPAIIGLAAIYLLYVVMKKWNEEKPEIIENDDPFTNFEKEWANLKNN</sequence>
<name>A0A5D4KHL0_9BACI</name>
<feature type="transmembrane region" description="Helical" evidence="1">
    <location>
        <begin position="52"/>
        <end position="81"/>
    </location>
</feature>
<keyword evidence="1" id="KW-0472">Membrane</keyword>
<dbReference type="EMBL" id="VTEH01000005">
    <property type="protein sequence ID" value="TYR75773.1"/>
    <property type="molecule type" value="Genomic_DNA"/>
</dbReference>
<keyword evidence="2" id="KW-0966">Cell projection</keyword>